<dbReference type="Gene3D" id="3.90.1200.10">
    <property type="match status" value="1"/>
</dbReference>
<dbReference type="EMBL" id="JBBCAQ010000016">
    <property type="protein sequence ID" value="KAK7597942.1"/>
    <property type="molecule type" value="Genomic_DNA"/>
</dbReference>
<dbReference type="InterPro" id="IPR015897">
    <property type="entry name" value="CHK_kinase-like"/>
</dbReference>
<dbReference type="InterPro" id="IPR011009">
    <property type="entry name" value="Kinase-like_dom_sf"/>
</dbReference>
<dbReference type="SUPFAM" id="SSF56112">
    <property type="entry name" value="Protein kinase-like (PK-like)"/>
    <property type="match status" value="1"/>
</dbReference>
<dbReference type="PANTHER" id="PTHR11012:SF30">
    <property type="entry name" value="PROTEIN KINASE-LIKE DOMAIN-CONTAINING"/>
    <property type="match status" value="1"/>
</dbReference>
<dbReference type="PANTHER" id="PTHR11012">
    <property type="entry name" value="PROTEIN KINASE-LIKE DOMAIN-CONTAINING"/>
    <property type="match status" value="1"/>
</dbReference>
<accession>A0AAN9TLS0</accession>
<evidence type="ECO:0000313" key="3">
    <source>
        <dbReference type="Proteomes" id="UP001367676"/>
    </source>
</evidence>
<dbReference type="SMART" id="SM00587">
    <property type="entry name" value="CHK"/>
    <property type="match status" value="1"/>
</dbReference>
<dbReference type="InterPro" id="IPR004119">
    <property type="entry name" value="EcKL"/>
</dbReference>
<feature type="domain" description="CHK kinase-like" evidence="1">
    <location>
        <begin position="117"/>
        <end position="309"/>
    </location>
</feature>
<protein>
    <recommendedName>
        <fullName evidence="1">CHK kinase-like domain-containing protein</fullName>
    </recommendedName>
</protein>
<dbReference type="Pfam" id="PF02958">
    <property type="entry name" value="EcKL"/>
    <property type="match status" value="1"/>
</dbReference>
<keyword evidence="3" id="KW-1185">Reference proteome</keyword>
<comment type="caution">
    <text evidence="2">The sequence shown here is derived from an EMBL/GenBank/DDBJ whole genome shotgun (WGS) entry which is preliminary data.</text>
</comment>
<evidence type="ECO:0000313" key="2">
    <source>
        <dbReference type="EMBL" id="KAK7597942.1"/>
    </source>
</evidence>
<proteinExistence type="predicted"/>
<reference evidence="2 3" key="1">
    <citation type="submission" date="2024-03" db="EMBL/GenBank/DDBJ databases">
        <title>Adaptation during the transition from Ophiocordyceps entomopathogen to insect associate is accompanied by gene loss and intensified selection.</title>
        <authorList>
            <person name="Ward C.M."/>
            <person name="Onetto C.A."/>
            <person name="Borneman A.R."/>
        </authorList>
    </citation>
    <scope>NUCLEOTIDE SEQUENCE [LARGE SCALE GENOMIC DNA]</scope>
    <source>
        <strain evidence="2">AWRI1</strain>
        <tissue evidence="2">Single Adult Female</tissue>
    </source>
</reference>
<dbReference type="Proteomes" id="UP001367676">
    <property type="component" value="Unassembled WGS sequence"/>
</dbReference>
<dbReference type="AlphaFoldDB" id="A0AAN9TLS0"/>
<name>A0AAN9TLS0_9HEMI</name>
<sequence>MDSISNEYLTNTILKGCFPQASGIQLVECKKIENLFNVSSDIIRLTVEFQERGTTQNKKLILKIPFTNTAFRSYCTEYGLFYKEKQMYEVMIPLLNKIPTVSKILPVHYLTIDTGTVVIEDLAVQGYKVAGRQKFFDFKQSRHTLKAMAEFHAATFKVHRENPHLLQDPMFGRNMAIDARLDFIITWHPVICELFKRKNAANMVSKFDAAVELLKKEDKAVYAKVNPAHFKIVLLNHGDLRNDNIMLKQNKNDEIEDVKFIDFQMSWWTTPAFDFLFYLTFSLPIQVIDKQFDDLVDAYWQYFSEALLQLQCPFDHEKTDFLRDIEKLQFMFVIWLFAWCSFNCPLEPDVIRRTFKHDDTETFKLYCECLDDEQFTQSLWGWLQYCEKINIFDAMGNEAMKED</sequence>
<gene>
    <name evidence="2" type="ORF">V9T40_014898</name>
</gene>
<organism evidence="2 3">
    <name type="scientific">Parthenolecanium corni</name>
    <dbReference type="NCBI Taxonomy" id="536013"/>
    <lineage>
        <taxon>Eukaryota</taxon>
        <taxon>Metazoa</taxon>
        <taxon>Ecdysozoa</taxon>
        <taxon>Arthropoda</taxon>
        <taxon>Hexapoda</taxon>
        <taxon>Insecta</taxon>
        <taxon>Pterygota</taxon>
        <taxon>Neoptera</taxon>
        <taxon>Paraneoptera</taxon>
        <taxon>Hemiptera</taxon>
        <taxon>Sternorrhyncha</taxon>
        <taxon>Coccoidea</taxon>
        <taxon>Coccidae</taxon>
        <taxon>Parthenolecanium</taxon>
    </lineage>
</organism>
<evidence type="ECO:0000259" key="1">
    <source>
        <dbReference type="SMART" id="SM00587"/>
    </source>
</evidence>